<dbReference type="PANTHER" id="PTHR43056">
    <property type="entry name" value="PEPTIDASE S9 PROLYL OLIGOPEPTIDASE"/>
    <property type="match status" value="1"/>
</dbReference>
<dbReference type="InterPro" id="IPR008979">
    <property type="entry name" value="Galactose-bd-like_sf"/>
</dbReference>
<dbReference type="GO" id="GO:0008239">
    <property type="term" value="F:dipeptidyl-peptidase activity"/>
    <property type="evidence" value="ECO:0007669"/>
    <property type="project" value="InterPro"/>
</dbReference>
<dbReference type="SUPFAM" id="SSF49785">
    <property type="entry name" value="Galactose-binding domain-like"/>
    <property type="match status" value="1"/>
</dbReference>
<feature type="domain" description="Xaa-Pro dipeptidyl-peptidase C-terminal" evidence="2">
    <location>
        <begin position="324"/>
        <end position="585"/>
    </location>
</feature>
<dbReference type="NCBIfam" id="TIGR00976">
    <property type="entry name" value="CocE_NonD"/>
    <property type="match status" value="1"/>
</dbReference>
<evidence type="ECO:0000313" key="3">
    <source>
        <dbReference type="EMBL" id="RVX74750.1"/>
    </source>
</evidence>
<dbReference type="Pfam" id="PF02129">
    <property type="entry name" value="Peptidase_S15"/>
    <property type="match status" value="1"/>
</dbReference>
<keyword evidence="1" id="KW-0378">Hydrolase</keyword>
<reference evidence="3 4" key="1">
    <citation type="submission" date="2017-03" db="EMBL/GenBank/DDBJ databases">
        <title>Genomes of endolithic fungi from Antarctica.</title>
        <authorList>
            <person name="Coleine C."/>
            <person name="Masonjones S."/>
            <person name="Stajich J.E."/>
        </authorList>
    </citation>
    <scope>NUCLEOTIDE SEQUENCE [LARGE SCALE GENOMIC DNA]</scope>
    <source>
        <strain evidence="3 4">CCFEE 6314</strain>
    </source>
</reference>
<dbReference type="InterPro" id="IPR029058">
    <property type="entry name" value="AB_hydrolase_fold"/>
</dbReference>
<dbReference type="InterPro" id="IPR005674">
    <property type="entry name" value="CocE/Ser_esterase"/>
</dbReference>
<dbReference type="InterPro" id="IPR000383">
    <property type="entry name" value="Xaa-Pro-like_dom"/>
</dbReference>
<organism evidence="3 4">
    <name type="scientific">Exophiala mesophila</name>
    <name type="common">Black yeast-like fungus</name>
    <dbReference type="NCBI Taxonomy" id="212818"/>
    <lineage>
        <taxon>Eukaryota</taxon>
        <taxon>Fungi</taxon>
        <taxon>Dikarya</taxon>
        <taxon>Ascomycota</taxon>
        <taxon>Pezizomycotina</taxon>
        <taxon>Eurotiomycetes</taxon>
        <taxon>Chaetothyriomycetidae</taxon>
        <taxon>Chaetothyriales</taxon>
        <taxon>Herpotrichiellaceae</taxon>
        <taxon>Exophiala</taxon>
    </lineage>
</organism>
<dbReference type="AlphaFoldDB" id="A0A438NG96"/>
<dbReference type="OrthoDB" id="2578740at2759"/>
<dbReference type="SMART" id="SM00939">
    <property type="entry name" value="PepX_C"/>
    <property type="match status" value="1"/>
</dbReference>
<protein>
    <recommendedName>
        <fullName evidence="2">Xaa-Pro dipeptidyl-peptidase C-terminal domain-containing protein</fullName>
    </recommendedName>
</protein>
<proteinExistence type="predicted"/>
<evidence type="ECO:0000256" key="1">
    <source>
        <dbReference type="ARBA" id="ARBA00022801"/>
    </source>
</evidence>
<gene>
    <name evidence="3" type="ORF">B0A52_01027</name>
</gene>
<sequence length="591" mass="66732">MSAADEKFTVGGIEVLQKKISGIDHPRANYNGFNPSTTTLPEGYRKEPGRRAFPVATTWERDIEIPMRDGIILRADVFRPAGLTKVPALVSWSPYGPVSLDVAPGRVGIPLRMTSGFEDFEGPDPAEWTSHGYAVINIDARGIFKSQGNLRCNGAAEGRDGHDAIEHLATLSWCNGRVALIGNSWLAMAQWYIAAERPPHLTCILPLEGCSDIYRETLCRGGVPYLPFWRWWRDHAVHGENMEEDMIAMLEKYPFMNAYWEDKRAKPELINIPTYVLASMSTGLHTVGSIRCFEDITHDKKWLRLHPTQEWHDLYQPTTIADLRKFLDFYTKDVRNDWESTPKVRVAAIRYNRPPTSYYSFSNWPIPETRIETLWLSDKGKLQANEQSVSAGNASYQSDAPADQTDNEQDYVEFSYTFSERSTLIGSSKAVLFMSCQDHNDMDVFVIIRKADKDGKILRNVNIPLKELELTSDDQVERINILQYIGPSGILRASHRAIDPKLSKPHWPAHDHTREDKVSPGTVVKMEIGIWAAAIQFEAGEKLVLRVAGHQMTLAEFVPLRGGFLTGNKGTHNVHYGGQYQSYLNIPLVQA</sequence>
<comment type="caution">
    <text evidence="3">The sequence shown here is derived from an EMBL/GenBank/DDBJ whole genome shotgun (WGS) entry which is preliminary data.</text>
</comment>
<dbReference type="Gene3D" id="3.40.50.1820">
    <property type="entry name" value="alpha/beta hydrolase"/>
    <property type="match status" value="1"/>
</dbReference>
<evidence type="ECO:0000259" key="2">
    <source>
        <dbReference type="SMART" id="SM00939"/>
    </source>
</evidence>
<dbReference type="InterPro" id="IPR013736">
    <property type="entry name" value="Xaa-Pro_dipept_C"/>
</dbReference>
<name>A0A438NG96_EXOME</name>
<dbReference type="VEuPathDB" id="FungiDB:PV10_03726"/>
<dbReference type="PANTHER" id="PTHR43056:SF10">
    <property type="entry name" value="COCE_NOND FAMILY, PUTATIVE (AFU_ORTHOLOGUE AFUA_7G00600)-RELATED"/>
    <property type="match status" value="1"/>
</dbReference>
<accession>A0A438NG96</accession>
<dbReference type="InterPro" id="IPR050585">
    <property type="entry name" value="Xaa-Pro_dipeptidyl-ppase/CocE"/>
</dbReference>
<dbReference type="Gene3D" id="1.10.3020.20">
    <property type="match status" value="1"/>
</dbReference>
<dbReference type="Pfam" id="PF08530">
    <property type="entry name" value="PepX_C"/>
    <property type="match status" value="1"/>
</dbReference>
<dbReference type="Gene3D" id="2.60.120.260">
    <property type="entry name" value="Galactose-binding domain-like"/>
    <property type="match status" value="1"/>
</dbReference>
<dbReference type="EMBL" id="NAJM01000003">
    <property type="protein sequence ID" value="RVX74750.1"/>
    <property type="molecule type" value="Genomic_DNA"/>
</dbReference>
<dbReference type="Proteomes" id="UP000288859">
    <property type="component" value="Unassembled WGS sequence"/>
</dbReference>
<evidence type="ECO:0000313" key="4">
    <source>
        <dbReference type="Proteomes" id="UP000288859"/>
    </source>
</evidence>
<dbReference type="SUPFAM" id="SSF53474">
    <property type="entry name" value="alpha/beta-Hydrolases"/>
    <property type="match status" value="1"/>
</dbReference>